<dbReference type="OrthoDB" id="10596433at2759"/>
<dbReference type="EMBL" id="CAJNDS010002193">
    <property type="protein sequence ID" value="CAE7366952.1"/>
    <property type="molecule type" value="Genomic_DNA"/>
</dbReference>
<accession>A0A812PXB1</accession>
<dbReference type="SUPFAM" id="SSF103511">
    <property type="entry name" value="Chlorophyll a-b binding protein"/>
    <property type="match status" value="1"/>
</dbReference>
<dbReference type="AlphaFoldDB" id="A0A812PXB1"/>
<dbReference type="GO" id="GO:0009507">
    <property type="term" value="C:chloroplast"/>
    <property type="evidence" value="ECO:0007669"/>
    <property type="project" value="UniProtKB-SubCell"/>
</dbReference>
<reference evidence="4" key="1">
    <citation type="submission" date="2021-02" db="EMBL/GenBank/DDBJ databases">
        <authorList>
            <person name="Dougan E. K."/>
            <person name="Rhodes N."/>
            <person name="Thang M."/>
            <person name="Chan C."/>
        </authorList>
    </citation>
    <scope>NUCLEOTIDE SEQUENCE</scope>
</reference>
<evidence type="ECO:0000313" key="5">
    <source>
        <dbReference type="Proteomes" id="UP000604046"/>
    </source>
</evidence>
<evidence type="ECO:0000256" key="3">
    <source>
        <dbReference type="ARBA" id="ARBA00022640"/>
    </source>
</evidence>
<evidence type="ECO:0000256" key="2">
    <source>
        <dbReference type="ARBA" id="ARBA00022528"/>
    </source>
</evidence>
<dbReference type="Pfam" id="PF00504">
    <property type="entry name" value="Chloroa_b-bind"/>
    <property type="match status" value="1"/>
</dbReference>
<sequence length="563" mass="62750">MCSGRGKLTNSFCLSTLYVQGGPSHKLRHLILSHGKNNGDMLASSEMKDVEPYNGVPIVYAEEILLIHRGRGAFLLPLHLYKLWIDQGCRWASPSPRVLAIVFGSRTRTRPFLTSEAVHSTLSTEVFFWHGLDLDLTTRSRLTFLQSEFLERMLQIWSQSVRSVICPHVCLHFLSALGDKLWLRGTGEYLPCLVGRRGQPPAHTSILYWKTDQQTCYRASLQVYIPEDAQFLVLALRRAECQSTPENSTCMVLRKPCTSQGRIQFRLADGERVPVPTPQKLLVRSGSAHTFQFDWSRNFLDFSVDGVSVGIVPLTNQQSIDSWVRTAAMCVASPDRMDAFAVTALPFQYNVAFGYPACAYCAMDSIGCCRDCEHWFCQEAEFQKCKAKFDEEQEPLEFDRIPAVERNGSPLLVWSGNDGPLYFSLPGENGRVAMFAAMGFITPEYVRFPGYLAPSQQLKFTDVPNGLAAFSKVPFLGWIQILVFCGMVDFGLYRADPSRAPGDYENGGILGVPNASGPMADAEGRKRKLNSELANGRLAMVAITGMLFQNGMFGTTGPAMWGF</sequence>
<comment type="subcellular location">
    <subcellularLocation>
        <location evidence="1">Plastid</location>
        <location evidence="1">Chloroplast</location>
    </subcellularLocation>
</comment>
<proteinExistence type="predicted"/>
<organism evidence="4 5">
    <name type="scientific">Symbiodinium natans</name>
    <dbReference type="NCBI Taxonomy" id="878477"/>
    <lineage>
        <taxon>Eukaryota</taxon>
        <taxon>Sar</taxon>
        <taxon>Alveolata</taxon>
        <taxon>Dinophyceae</taxon>
        <taxon>Suessiales</taxon>
        <taxon>Symbiodiniaceae</taxon>
        <taxon>Symbiodinium</taxon>
    </lineage>
</organism>
<protein>
    <submittedName>
        <fullName evidence="4">FCPF protein</fullName>
    </submittedName>
</protein>
<evidence type="ECO:0000256" key="1">
    <source>
        <dbReference type="ARBA" id="ARBA00004229"/>
    </source>
</evidence>
<keyword evidence="2" id="KW-0150">Chloroplast</keyword>
<evidence type="ECO:0000313" key="4">
    <source>
        <dbReference type="EMBL" id="CAE7366952.1"/>
    </source>
</evidence>
<keyword evidence="5" id="KW-1185">Reference proteome</keyword>
<dbReference type="Proteomes" id="UP000604046">
    <property type="component" value="Unassembled WGS sequence"/>
</dbReference>
<dbReference type="InterPro" id="IPR022796">
    <property type="entry name" value="Chloroa_b-bind"/>
</dbReference>
<name>A0A812PXB1_9DINO</name>
<dbReference type="Gene3D" id="1.10.3460.10">
    <property type="entry name" value="Chlorophyll a/b binding protein domain"/>
    <property type="match status" value="1"/>
</dbReference>
<comment type="caution">
    <text evidence="4">The sequence shown here is derived from an EMBL/GenBank/DDBJ whole genome shotgun (WGS) entry which is preliminary data.</text>
</comment>
<gene>
    <name evidence="4" type="primary">FCPF</name>
    <name evidence="4" type="ORF">SNAT2548_LOCUS19938</name>
</gene>
<keyword evidence="3" id="KW-0934">Plastid</keyword>